<dbReference type="PANTHER" id="PTHR33116">
    <property type="entry name" value="REVERSE TRANSCRIPTASE ZINC-BINDING DOMAIN-CONTAINING PROTEIN-RELATED-RELATED"/>
    <property type="match status" value="1"/>
</dbReference>
<accession>A0AA38WL87</accession>
<feature type="domain" description="Reverse transcriptase" evidence="2">
    <location>
        <begin position="815"/>
        <end position="1093"/>
    </location>
</feature>
<reference evidence="3" key="1">
    <citation type="submission" date="2023-03" db="EMBL/GenBank/DDBJ databases">
        <title>Chromosome-scale reference genome and RAD-based genetic map of yellow starthistle (Centaurea solstitialis) reveal putative structural variation and QTLs associated with invader traits.</title>
        <authorList>
            <person name="Reatini B."/>
            <person name="Cang F.A."/>
            <person name="Jiang Q."/>
            <person name="Mckibben M.T.W."/>
            <person name="Barker M.S."/>
            <person name="Rieseberg L.H."/>
            <person name="Dlugosch K.M."/>
        </authorList>
    </citation>
    <scope>NUCLEOTIDE SEQUENCE</scope>
    <source>
        <strain evidence="3">CAN-66</strain>
        <tissue evidence="3">Leaf</tissue>
    </source>
</reference>
<dbReference type="InterPro" id="IPR005135">
    <property type="entry name" value="Endo/exonuclease/phosphatase"/>
</dbReference>
<dbReference type="SUPFAM" id="SSF56219">
    <property type="entry name" value="DNase I-like"/>
    <property type="match status" value="1"/>
</dbReference>
<dbReference type="PROSITE" id="PS50878">
    <property type="entry name" value="RT_POL"/>
    <property type="match status" value="1"/>
</dbReference>
<gene>
    <name evidence="3" type="ORF">OSB04_017969</name>
</gene>
<name>A0AA38WL87_9ASTR</name>
<dbReference type="Pfam" id="PF03372">
    <property type="entry name" value="Exo_endo_phos"/>
    <property type="match status" value="1"/>
</dbReference>
<dbReference type="InterPro" id="IPR000477">
    <property type="entry name" value="RT_dom"/>
</dbReference>
<dbReference type="InterPro" id="IPR036691">
    <property type="entry name" value="Endo/exonu/phosph_ase_sf"/>
</dbReference>
<protein>
    <recommendedName>
        <fullName evidence="2">Reverse transcriptase domain-containing protein</fullName>
    </recommendedName>
</protein>
<sequence>MPKRVDWDLLRSMSVENNIKAILEKHAYDEDGNEYYICHAWERVFDIAETLYRELIVEFVATFHFEAIKALAEFHQSCMTFRLGGVWRSLSLIEFALALGIYTQSDVDAPGFEEYMWATAKRPDDFDPCLAWSILGDGDYHGNLKVKGFLASSDRLLHRMLIQAVNARSSSEEKVTVQDLWLLEQLSTDDKYPNAPYLIAAQLAKASGYREGSRIVGGQYVTLLAKHFGILTDAAIASMTNLGEMGLIDMDQLRGMGVARVEHMVGRDYNAWIHDPQAYRSQPRNQPSQARSEAPRSTHEIGGTSGANVGQQPADWTAYSDYQDLSNRLSEMLLSYGRHQQHMEYNTVEALHQANWSLIKQVNCSLVALQETKCENIEDWEIRKIWGTGSVDAVFSKSRGASGGTLMIWDANLFQKESFVSEDHFCVVVGHWAGVDSKVGFINVYGPQLSNAKANLWCLLQNIISSAEHIWVLMGDFNAIRSRNEKIGLSFDNRDAMLFNNFILSSSLHDIQLGARRFTRFSKDGKCMSKLDRFLVNQRYLTQWRCVQALVLPRSFSDHSPIVLKVDDLDFGPKPFKVFDHWNSNEDYVKLVAASWGEGSFRGTADVVLKNKLKKLRNDIRVWVHKEIAKSSTQKDLLASFLLDWDSKAESSALSEEDLRKREDALFNHAQIENKERLEAKQKSRLKWAIEGDENSKFFHAMANQRCRIRSLKGLICNGLWSEDPSKIKDAAFNFFASRFKEPVQIQATFSSPSFKKISSEDASMLEAPFSIEEIEAAVNSCEGSKAPGPDGVNFNFIKKHWSTIKHSFVEAVFHFERSGFIKKGCNASFVALVPKKRDPLELGDFRPISLLGCYYKVIAKILYGRLSKVMDKIISGNQTAFIKGRQILDGCLIANEVVSYASKKNLKLLLLKVDFEKAFDSVNWSFLISVMKQMGFGQKWCHWIMGCLNSASVSVLVNGSPTPEFNMERGLRQGDPLSPLLFLIVGEALQIMTLEACKKGIFKGLYLASSNRNISLLQYADDVLFLGKWSMRNIYNLTLILECFYDVSGLRINLSKSSLLGIGVADEEVEDAATKFKCSHAKLPFSYLGLPVGSNMRLKRSWDPILEKFQKKLASWKGNLLSIGGRLTLVNSVLSALPLYYFSLFKTPKGVLNILESTRRRFLWGNKQGENKVTWIAWDKTVKSRNDGGLGITGLIIKNQALLAKWIWRFLKEDKSLWKEVITELHGGVEKVLYGSTINGNGLWNSIMLSCRNLRKVGVDLCNSFYKSIVAGSQAEFWDDPNVGGGVKLKERFPRLFALESNPRVLFKDRWLFVRGSWQGNWEWRSILRGRSLEEFHNLIELLSSAPFKSSGIDNWHWKWDDKGLFSVKKLSEIIQMKTFPSSSLPLVTYWSRFLPRKVNVFIWRLRHNALPTKENLEKRGINIASSSLSCVFCDSHVETLDHCFFGCRLVEPVWRKIWAWWGLSSSRPSTVDNFVSSASFSANQRFPNGIFKDVCYIALWSIWRWRNSIWKADEANAIKARAEDVFPGIMRQSALWISSRRTRPLILDSWSSCPWNSVF</sequence>
<dbReference type="GO" id="GO:0003824">
    <property type="term" value="F:catalytic activity"/>
    <property type="evidence" value="ECO:0007669"/>
    <property type="project" value="InterPro"/>
</dbReference>
<evidence type="ECO:0000313" key="4">
    <source>
        <dbReference type="Proteomes" id="UP001172457"/>
    </source>
</evidence>
<dbReference type="InterPro" id="IPR026960">
    <property type="entry name" value="RVT-Znf"/>
</dbReference>
<evidence type="ECO:0000313" key="3">
    <source>
        <dbReference type="EMBL" id="KAJ9553924.1"/>
    </source>
</evidence>
<proteinExistence type="predicted"/>
<dbReference type="Pfam" id="PF00078">
    <property type="entry name" value="RVT_1"/>
    <property type="match status" value="1"/>
</dbReference>
<feature type="region of interest" description="Disordered" evidence="1">
    <location>
        <begin position="276"/>
        <end position="312"/>
    </location>
</feature>
<comment type="caution">
    <text evidence="3">The sequence shown here is derived from an EMBL/GenBank/DDBJ whole genome shotgun (WGS) entry which is preliminary data.</text>
</comment>
<dbReference type="CDD" id="cd01650">
    <property type="entry name" value="RT_nLTR_like"/>
    <property type="match status" value="1"/>
</dbReference>
<organism evidence="3 4">
    <name type="scientific">Centaurea solstitialis</name>
    <name type="common">yellow star-thistle</name>
    <dbReference type="NCBI Taxonomy" id="347529"/>
    <lineage>
        <taxon>Eukaryota</taxon>
        <taxon>Viridiplantae</taxon>
        <taxon>Streptophyta</taxon>
        <taxon>Embryophyta</taxon>
        <taxon>Tracheophyta</taxon>
        <taxon>Spermatophyta</taxon>
        <taxon>Magnoliopsida</taxon>
        <taxon>eudicotyledons</taxon>
        <taxon>Gunneridae</taxon>
        <taxon>Pentapetalae</taxon>
        <taxon>asterids</taxon>
        <taxon>campanulids</taxon>
        <taxon>Asterales</taxon>
        <taxon>Asteraceae</taxon>
        <taxon>Carduoideae</taxon>
        <taxon>Cardueae</taxon>
        <taxon>Centaureinae</taxon>
        <taxon>Centaurea</taxon>
    </lineage>
</organism>
<dbReference type="SUPFAM" id="SSF56672">
    <property type="entry name" value="DNA/RNA polymerases"/>
    <property type="match status" value="1"/>
</dbReference>
<evidence type="ECO:0000259" key="2">
    <source>
        <dbReference type="PROSITE" id="PS50878"/>
    </source>
</evidence>
<dbReference type="EMBL" id="JARYMX010000004">
    <property type="protein sequence ID" value="KAJ9553924.1"/>
    <property type="molecule type" value="Genomic_DNA"/>
</dbReference>
<evidence type="ECO:0000256" key="1">
    <source>
        <dbReference type="SAM" id="MobiDB-lite"/>
    </source>
</evidence>
<dbReference type="PANTHER" id="PTHR33116:SF77">
    <property type="entry name" value="RNA-DIRECTED DNA POLYMERASE"/>
    <property type="match status" value="1"/>
</dbReference>
<keyword evidence="4" id="KW-1185">Reference proteome</keyword>
<dbReference type="InterPro" id="IPR043502">
    <property type="entry name" value="DNA/RNA_pol_sf"/>
</dbReference>
<feature type="compositionally biased region" description="Polar residues" evidence="1">
    <location>
        <begin position="279"/>
        <end position="291"/>
    </location>
</feature>
<dbReference type="Gene3D" id="3.60.10.10">
    <property type="entry name" value="Endonuclease/exonuclease/phosphatase"/>
    <property type="match status" value="1"/>
</dbReference>
<dbReference type="Proteomes" id="UP001172457">
    <property type="component" value="Chromosome 4"/>
</dbReference>
<dbReference type="Pfam" id="PF13966">
    <property type="entry name" value="zf-RVT"/>
    <property type="match status" value="1"/>
</dbReference>